<dbReference type="PANTHER" id="PTHR47971:SF8">
    <property type="entry name" value="KINESIN-LIKE PROTEIN"/>
    <property type="match status" value="1"/>
</dbReference>
<evidence type="ECO:0000259" key="9">
    <source>
        <dbReference type="PROSITE" id="PS50067"/>
    </source>
</evidence>
<feature type="domain" description="Kinesin motor" evidence="9">
    <location>
        <begin position="83"/>
        <end position="155"/>
    </location>
</feature>
<accession>A0A6V7TSM9</accession>
<comment type="caution">
    <text evidence="8">Lacks conserved residue(s) required for the propagation of feature annotation.</text>
</comment>
<dbReference type="Gene3D" id="3.40.850.10">
    <property type="entry name" value="Kinesin motor domain"/>
    <property type="match status" value="2"/>
</dbReference>
<dbReference type="EMBL" id="CAJEWN010000012">
    <property type="protein sequence ID" value="CAD2132992.1"/>
    <property type="molecule type" value="Genomic_DNA"/>
</dbReference>
<proteinExistence type="inferred from homology"/>
<dbReference type="GO" id="GO:0008017">
    <property type="term" value="F:microtubule binding"/>
    <property type="evidence" value="ECO:0007669"/>
    <property type="project" value="InterPro"/>
</dbReference>
<keyword evidence="2" id="KW-0963">Cytoplasm</keyword>
<evidence type="ECO:0000256" key="3">
    <source>
        <dbReference type="ARBA" id="ARBA00022701"/>
    </source>
</evidence>
<comment type="caution">
    <text evidence="10">The sequence shown here is derived from an EMBL/GenBank/DDBJ whole genome shotgun (WGS) entry which is preliminary data.</text>
</comment>
<dbReference type="GO" id="GO:0005524">
    <property type="term" value="F:ATP binding"/>
    <property type="evidence" value="ECO:0007669"/>
    <property type="project" value="UniProtKB-KW"/>
</dbReference>
<dbReference type="GO" id="GO:0007019">
    <property type="term" value="P:microtubule depolymerization"/>
    <property type="evidence" value="ECO:0007669"/>
    <property type="project" value="TreeGrafter"/>
</dbReference>
<evidence type="ECO:0000256" key="6">
    <source>
        <dbReference type="ARBA" id="ARBA00023175"/>
    </source>
</evidence>
<reference evidence="10 11" key="1">
    <citation type="submission" date="2020-08" db="EMBL/GenBank/DDBJ databases">
        <authorList>
            <person name="Koutsovoulos G."/>
            <person name="Danchin GJ E."/>
        </authorList>
    </citation>
    <scope>NUCLEOTIDE SEQUENCE [LARGE SCALE GENOMIC DNA]</scope>
</reference>
<dbReference type="PROSITE" id="PS50067">
    <property type="entry name" value="KINESIN_MOTOR_2"/>
    <property type="match status" value="1"/>
</dbReference>
<keyword evidence="5" id="KW-0067">ATP-binding</keyword>
<evidence type="ECO:0000256" key="5">
    <source>
        <dbReference type="ARBA" id="ARBA00022840"/>
    </source>
</evidence>
<sequence length="198" mass="23248">MINPCFLCGSSIRRSKLLTNIEDMERNHKQRRVQQDVARKQRELQMQIDPGNPHWEFLSMIRDYQSQLVYRPLRITDPVLDNRICVCVRKRPLSKKELIGKEVEVVTIPNKDRVIVHQLQTKVDLTKYVVNEQFKFDYTFNENSSNELVYKFSAHTISSNRQTRLEGAEINKSLLAVKECIRAMGRDEQHIPFCGSKL</sequence>
<organism evidence="10 11">
    <name type="scientific">Meloidogyne enterolobii</name>
    <name type="common">Root-knot nematode worm</name>
    <name type="synonym">Meloidogyne mayaguensis</name>
    <dbReference type="NCBI Taxonomy" id="390850"/>
    <lineage>
        <taxon>Eukaryota</taxon>
        <taxon>Metazoa</taxon>
        <taxon>Ecdysozoa</taxon>
        <taxon>Nematoda</taxon>
        <taxon>Chromadorea</taxon>
        <taxon>Rhabditida</taxon>
        <taxon>Tylenchina</taxon>
        <taxon>Tylenchomorpha</taxon>
        <taxon>Tylenchoidea</taxon>
        <taxon>Meloidogynidae</taxon>
        <taxon>Meloidogyninae</taxon>
        <taxon>Meloidogyne</taxon>
    </lineage>
</organism>
<dbReference type="InterPro" id="IPR027417">
    <property type="entry name" value="P-loop_NTPase"/>
</dbReference>
<dbReference type="InterPro" id="IPR001752">
    <property type="entry name" value="Kinesin_motor_dom"/>
</dbReference>
<evidence type="ECO:0000256" key="7">
    <source>
        <dbReference type="ARBA" id="ARBA00023212"/>
    </source>
</evidence>
<evidence type="ECO:0000256" key="1">
    <source>
        <dbReference type="ARBA" id="ARBA00004245"/>
    </source>
</evidence>
<keyword evidence="3" id="KW-0493">Microtubule</keyword>
<dbReference type="InterPro" id="IPR027640">
    <property type="entry name" value="Kinesin-like_fam"/>
</dbReference>
<dbReference type="AlphaFoldDB" id="A0A6V7TSM9"/>
<dbReference type="OrthoDB" id="3176171at2759"/>
<dbReference type="GO" id="GO:0007018">
    <property type="term" value="P:microtubule-based movement"/>
    <property type="evidence" value="ECO:0007669"/>
    <property type="project" value="InterPro"/>
</dbReference>
<dbReference type="GO" id="GO:0003777">
    <property type="term" value="F:microtubule motor activity"/>
    <property type="evidence" value="ECO:0007669"/>
    <property type="project" value="InterPro"/>
</dbReference>
<dbReference type="PANTHER" id="PTHR47971">
    <property type="entry name" value="KINESIN-RELATED PROTEIN 6"/>
    <property type="match status" value="1"/>
</dbReference>
<comment type="similarity">
    <text evidence="8">Belongs to the TRAFAC class myosin-kinesin ATPase superfamily. Kinesin family.</text>
</comment>
<dbReference type="GO" id="GO:0005874">
    <property type="term" value="C:microtubule"/>
    <property type="evidence" value="ECO:0007669"/>
    <property type="project" value="UniProtKB-KW"/>
</dbReference>
<evidence type="ECO:0000256" key="8">
    <source>
        <dbReference type="PROSITE-ProRule" id="PRU00283"/>
    </source>
</evidence>
<evidence type="ECO:0000256" key="4">
    <source>
        <dbReference type="ARBA" id="ARBA00022741"/>
    </source>
</evidence>
<evidence type="ECO:0000313" key="11">
    <source>
        <dbReference type="Proteomes" id="UP000580250"/>
    </source>
</evidence>
<keyword evidence="4" id="KW-0547">Nucleotide-binding</keyword>
<dbReference type="SUPFAM" id="SSF52540">
    <property type="entry name" value="P-loop containing nucleoside triphosphate hydrolases"/>
    <property type="match status" value="2"/>
</dbReference>
<gene>
    <name evidence="10" type="ORF">MENT_LOCUS3881</name>
</gene>
<protein>
    <recommendedName>
        <fullName evidence="9">Kinesin motor domain-containing protein</fullName>
    </recommendedName>
</protein>
<comment type="subcellular location">
    <subcellularLocation>
        <location evidence="1">Cytoplasm</location>
        <location evidence="1">Cytoskeleton</location>
    </subcellularLocation>
</comment>
<name>A0A6V7TSM9_MELEN</name>
<evidence type="ECO:0000313" key="10">
    <source>
        <dbReference type="EMBL" id="CAD2132992.1"/>
    </source>
</evidence>
<keyword evidence="6" id="KW-0505">Motor protein</keyword>
<dbReference type="InterPro" id="IPR036961">
    <property type="entry name" value="Kinesin_motor_dom_sf"/>
</dbReference>
<dbReference type="Proteomes" id="UP000580250">
    <property type="component" value="Unassembled WGS sequence"/>
</dbReference>
<evidence type="ECO:0000256" key="2">
    <source>
        <dbReference type="ARBA" id="ARBA00022490"/>
    </source>
</evidence>
<keyword evidence="7" id="KW-0206">Cytoskeleton</keyword>